<keyword evidence="2" id="KW-0812">Transmembrane</keyword>
<reference evidence="3" key="1">
    <citation type="submission" date="2019-06" db="EMBL/GenBank/DDBJ databases">
        <authorList>
            <person name="Murdoch R.W."/>
            <person name="Fathepure B."/>
        </authorList>
    </citation>
    <scope>NUCLEOTIDE SEQUENCE</scope>
</reference>
<keyword evidence="1" id="KW-0175">Coiled coil</keyword>
<sequence>MDDAEALIEAMTTQARHDAGLQGKHGQAVMLAVHDEVGILEELNAYRQQPLERMRLFQAEGDNARRSLWLASVRRLVAALDAAADNRMSEVDETYQARMSAVYERLEAERRAAERQFARELAEAADEAERRTIRELQRRKRDLWVNGYPRCEVTPEYLRLKSERHRKLHSLERTLAETIQEFSEYYDDERPGDVVAELADYQAAIETDTPRLDADYAQWLVHGLGEALARYEPDDVHSGLRVTEILADVLQGGILSANSRWAWEQLLDGLGQADGLLLRAYFHNHRASTGRFVADSAALEEAGDATLELETLKSWYQQLKALHAVHAQGWALPELAAFRRSIERLNGVAVSALTAVLGHQASAPVRGGGPPAIDMPVTMRFARLLQITALGLDPEAAFHTRASFLGELDISVGAYHGMVNAITYDLADAGDPQTYHHAEATGDGRRVGGNVAGVAITDENRVRVPWLIPHDERAALLPYLDDERRFTDGGPPPVLRLDDDAVFEQQRRISKRLRSTDNPFRFLDAVFSVAGLFQAARAVHDEPDSLENCWQLIGAVAGTAEFVVNGAAELQQARRGIAAAGPATTGRLLSGPPKTALTRAAKHLGVATTVIAIIDGFREFAEAAALSRRGAVARQVYGHAFLGGIGLAGGLIALACSSAVLVPAVFTLITLVTVSLLRQLVPLNIRIWLRRSLYGVQQEDYRYEPFHSAEEEQEALAMVLRGIVFDMTVTDLQGSVGGTLMLADAYQSGVAGTIAWTEEAVRTPELTFTLTVPEALHGVVRVRIEESSPGQKANPIAKFEHQQGDTDDKNHDAQDRFEALAHGKPLSEKTKVPLEIETRDGQTSISGRVEVSAGATRIVADVQYFSLRRAWPVANDKFPLRLTRS</sequence>
<feature type="transmembrane region" description="Helical" evidence="2">
    <location>
        <begin position="636"/>
        <end position="655"/>
    </location>
</feature>
<dbReference type="EMBL" id="MN079321">
    <property type="protein sequence ID" value="QEA07677.1"/>
    <property type="molecule type" value="Genomic_DNA"/>
</dbReference>
<organism evidence="3">
    <name type="scientific">uncultured organism</name>
    <dbReference type="NCBI Taxonomy" id="155900"/>
    <lineage>
        <taxon>unclassified sequences</taxon>
        <taxon>environmental samples</taxon>
    </lineage>
</organism>
<feature type="coiled-coil region" evidence="1">
    <location>
        <begin position="96"/>
        <end position="139"/>
    </location>
</feature>
<accession>A0A5B8RKY6</accession>
<dbReference type="AlphaFoldDB" id="A0A5B8RKY6"/>
<evidence type="ECO:0000313" key="3">
    <source>
        <dbReference type="EMBL" id="QEA07677.1"/>
    </source>
</evidence>
<protein>
    <submittedName>
        <fullName evidence="3">Uncharacterized protein</fullName>
    </submittedName>
</protein>
<keyword evidence="2" id="KW-0472">Membrane</keyword>
<name>A0A5B8RKY6_9ZZZZ</name>
<gene>
    <name evidence="3" type="ORF">KBTEX_04038</name>
</gene>
<feature type="transmembrane region" description="Helical" evidence="2">
    <location>
        <begin position="661"/>
        <end position="681"/>
    </location>
</feature>
<evidence type="ECO:0000256" key="1">
    <source>
        <dbReference type="SAM" id="Coils"/>
    </source>
</evidence>
<proteinExistence type="predicted"/>
<evidence type="ECO:0000256" key="2">
    <source>
        <dbReference type="SAM" id="Phobius"/>
    </source>
</evidence>
<keyword evidence="2" id="KW-1133">Transmembrane helix</keyword>